<keyword evidence="3" id="KW-1185">Reference proteome</keyword>
<protein>
    <submittedName>
        <fullName evidence="2">Uncharacterized protein</fullName>
    </submittedName>
</protein>
<evidence type="ECO:0000313" key="3">
    <source>
        <dbReference type="Proteomes" id="UP000800036"/>
    </source>
</evidence>
<accession>A0A6A5UL18</accession>
<dbReference type="AlphaFoldDB" id="A0A6A5UL18"/>
<feature type="transmembrane region" description="Helical" evidence="1">
    <location>
        <begin position="26"/>
        <end position="52"/>
    </location>
</feature>
<keyword evidence="1" id="KW-0812">Transmembrane</keyword>
<dbReference type="EMBL" id="ML976763">
    <property type="protein sequence ID" value="KAF1965384.1"/>
    <property type="molecule type" value="Genomic_DNA"/>
</dbReference>
<dbReference type="Proteomes" id="UP000800036">
    <property type="component" value="Unassembled WGS sequence"/>
</dbReference>
<evidence type="ECO:0000256" key="1">
    <source>
        <dbReference type="SAM" id="Phobius"/>
    </source>
</evidence>
<gene>
    <name evidence="2" type="ORF">BU23DRAFT_25359</name>
</gene>
<name>A0A6A5UL18_9PLEO</name>
<organism evidence="2 3">
    <name type="scientific">Bimuria novae-zelandiae CBS 107.79</name>
    <dbReference type="NCBI Taxonomy" id="1447943"/>
    <lineage>
        <taxon>Eukaryota</taxon>
        <taxon>Fungi</taxon>
        <taxon>Dikarya</taxon>
        <taxon>Ascomycota</taxon>
        <taxon>Pezizomycotina</taxon>
        <taxon>Dothideomycetes</taxon>
        <taxon>Pleosporomycetidae</taxon>
        <taxon>Pleosporales</taxon>
        <taxon>Massarineae</taxon>
        <taxon>Didymosphaeriaceae</taxon>
        <taxon>Bimuria</taxon>
    </lineage>
</organism>
<evidence type="ECO:0000313" key="2">
    <source>
        <dbReference type="EMBL" id="KAF1965384.1"/>
    </source>
</evidence>
<reference evidence="2" key="1">
    <citation type="journal article" date="2020" name="Stud. Mycol.">
        <title>101 Dothideomycetes genomes: a test case for predicting lifestyles and emergence of pathogens.</title>
        <authorList>
            <person name="Haridas S."/>
            <person name="Albert R."/>
            <person name="Binder M."/>
            <person name="Bloem J."/>
            <person name="Labutti K."/>
            <person name="Salamov A."/>
            <person name="Andreopoulos B."/>
            <person name="Baker S."/>
            <person name="Barry K."/>
            <person name="Bills G."/>
            <person name="Bluhm B."/>
            <person name="Cannon C."/>
            <person name="Castanera R."/>
            <person name="Culley D."/>
            <person name="Daum C."/>
            <person name="Ezra D."/>
            <person name="Gonzalez J."/>
            <person name="Henrissat B."/>
            <person name="Kuo A."/>
            <person name="Liang C."/>
            <person name="Lipzen A."/>
            <person name="Lutzoni F."/>
            <person name="Magnuson J."/>
            <person name="Mondo S."/>
            <person name="Nolan M."/>
            <person name="Ohm R."/>
            <person name="Pangilinan J."/>
            <person name="Park H.-J."/>
            <person name="Ramirez L."/>
            <person name="Alfaro M."/>
            <person name="Sun H."/>
            <person name="Tritt A."/>
            <person name="Yoshinaga Y."/>
            <person name="Zwiers L.-H."/>
            <person name="Turgeon B."/>
            <person name="Goodwin S."/>
            <person name="Spatafora J."/>
            <person name="Crous P."/>
            <person name="Grigoriev I."/>
        </authorList>
    </citation>
    <scope>NUCLEOTIDE SEQUENCE</scope>
    <source>
        <strain evidence="2">CBS 107.79</strain>
    </source>
</reference>
<keyword evidence="1" id="KW-1133">Transmembrane helix</keyword>
<proteinExistence type="predicted"/>
<sequence length="141" mass="15593">MHCSLPSGLSFGCQYALVHLLFVRRISIWGLLILQIFLGTRVFYHVFILRVVRQYLNKNMLHVDASVLKLHPNKVIVQTSMVSIEKSSSAASILIDFRLAILPLRLASTSRSACLCHSVSAISAIPRYAPVTVAYSSGSGY</sequence>
<keyword evidence="1" id="KW-0472">Membrane</keyword>